<feature type="domain" description="Histidine kinase/HSP90-like ATPase" evidence="3">
    <location>
        <begin position="35"/>
        <end position="145"/>
    </location>
</feature>
<evidence type="ECO:0000256" key="1">
    <source>
        <dbReference type="ARBA" id="ARBA00022527"/>
    </source>
</evidence>
<dbReference type="GO" id="GO:0005524">
    <property type="term" value="F:ATP binding"/>
    <property type="evidence" value="ECO:0007669"/>
    <property type="project" value="UniProtKB-KW"/>
</dbReference>
<dbReference type="Pfam" id="PF13581">
    <property type="entry name" value="HATPase_c_2"/>
    <property type="match status" value="1"/>
</dbReference>
<reference evidence="4 5" key="1">
    <citation type="submission" date="2024-10" db="EMBL/GenBank/DDBJ databases">
        <title>The Natural Products Discovery Center: Release of the First 8490 Sequenced Strains for Exploring Actinobacteria Biosynthetic Diversity.</title>
        <authorList>
            <person name="Kalkreuter E."/>
            <person name="Kautsar S.A."/>
            <person name="Yang D."/>
            <person name="Bader C.D."/>
            <person name="Teijaro C.N."/>
            <person name="Fluegel L."/>
            <person name="Davis C.M."/>
            <person name="Simpson J.R."/>
            <person name="Lauterbach L."/>
            <person name="Steele A.D."/>
            <person name="Gui C."/>
            <person name="Meng S."/>
            <person name="Li G."/>
            <person name="Viehrig K."/>
            <person name="Ye F."/>
            <person name="Su P."/>
            <person name="Kiefer A.F."/>
            <person name="Nichols A."/>
            <person name="Cepeda A.J."/>
            <person name="Yan W."/>
            <person name="Fan B."/>
            <person name="Jiang Y."/>
            <person name="Adhikari A."/>
            <person name="Zheng C.-J."/>
            <person name="Schuster L."/>
            <person name="Cowan T.M."/>
            <person name="Smanski M.J."/>
            <person name="Chevrette M.G."/>
            <person name="De Carvalho L.P.S."/>
            <person name="Shen B."/>
        </authorList>
    </citation>
    <scope>NUCLEOTIDE SEQUENCE [LARGE SCALE GENOMIC DNA]</scope>
    <source>
        <strain evidence="4 5">NPDC004550</strain>
    </source>
</reference>
<evidence type="ECO:0000256" key="2">
    <source>
        <dbReference type="SAM" id="MobiDB-lite"/>
    </source>
</evidence>
<gene>
    <name evidence="4" type="ORF">ACFYTH_25155</name>
</gene>
<dbReference type="PANTHER" id="PTHR35526:SF3">
    <property type="entry name" value="ANTI-SIGMA-F FACTOR RSBW"/>
    <property type="match status" value="1"/>
</dbReference>
<dbReference type="InterPro" id="IPR050267">
    <property type="entry name" value="Anti-sigma-factor_SerPK"/>
</dbReference>
<feature type="region of interest" description="Disordered" evidence="2">
    <location>
        <begin position="1"/>
        <end position="23"/>
    </location>
</feature>
<keyword evidence="1" id="KW-0808">Transferase</keyword>
<feature type="compositionally biased region" description="Basic and acidic residues" evidence="2">
    <location>
        <begin position="1"/>
        <end position="11"/>
    </location>
</feature>
<keyword evidence="1" id="KW-0418">Kinase</keyword>
<dbReference type="Gene3D" id="3.30.565.10">
    <property type="entry name" value="Histidine kinase-like ATPase, C-terminal domain"/>
    <property type="match status" value="1"/>
</dbReference>
<name>A0ABW6NNN4_9NOCA</name>
<evidence type="ECO:0000313" key="5">
    <source>
        <dbReference type="Proteomes" id="UP001601521"/>
    </source>
</evidence>
<organism evidence="4 5">
    <name type="scientific">Nocardia africana</name>
    <dbReference type="NCBI Taxonomy" id="134964"/>
    <lineage>
        <taxon>Bacteria</taxon>
        <taxon>Bacillati</taxon>
        <taxon>Actinomycetota</taxon>
        <taxon>Actinomycetes</taxon>
        <taxon>Mycobacteriales</taxon>
        <taxon>Nocardiaceae</taxon>
        <taxon>Nocardia</taxon>
    </lineage>
</organism>
<accession>A0ABW6NNN4</accession>
<proteinExistence type="predicted"/>
<dbReference type="RefSeq" id="WP_387253530.1">
    <property type="nucleotide sequence ID" value="NZ_JBIALX010000011.1"/>
</dbReference>
<keyword evidence="4" id="KW-0067">ATP-binding</keyword>
<evidence type="ECO:0000313" key="4">
    <source>
        <dbReference type="EMBL" id="MFF0456663.1"/>
    </source>
</evidence>
<evidence type="ECO:0000259" key="3">
    <source>
        <dbReference type="Pfam" id="PF13581"/>
    </source>
</evidence>
<dbReference type="PANTHER" id="PTHR35526">
    <property type="entry name" value="ANTI-SIGMA-F FACTOR RSBW-RELATED"/>
    <property type="match status" value="1"/>
</dbReference>
<dbReference type="InterPro" id="IPR003594">
    <property type="entry name" value="HATPase_dom"/>
</dbReference>
<keyword evidence="4" id="KW-0547">Nucleotide-binding</keyword>
<dbReference type="InterPro" id="IPR036890">
    <property type="entry name" value="HATPase_C_sf"/>
</dbReference>
<sequence length="171" mass="18518">MRHPESPRHPDSGAQKAAATSGQRSLEDLHIEFGARSAELQRVRALLRAWLASTSLGPDRAYDLLLAVNEACSNSVEHGHRGDGRTVVLHASAEHAIRITVSDSGAWRAPRADEEVDRGRGLPMMNALMPGTRVVSGADGTTVEFVASLTAEYRADPDTGQWPRRTSAEQQ</sequence>
<keyword evidence="1" id="KW-0723">Serine/threonine-protein kinase</keyword>
<dbReference type="CDD" id="cd16936">
    <property type="entry name" value="HATPase_RsbW-like"/>
    <property type="match status" value="1"/>
</dbReference>
<dbReference type="SUPFAM" id="SSF55874">
    <property type="entry name" value="ATPase domain of HSP90 chaperone/DNA topoisomerase II/histidine kinase"/>
    <property type="match status" value="1"/>
</dbReference>
<protein>
    <submittedName>
        <fullName evidence="4">ATP-binding protein</fullName>
    </submittedName>
</protein>
<comment type="caution">
    <text evidence="4">The sequence shown here is derived from an EMBL/GenBank/DDBJ whole genome shotgun (WGS) entry which is preliminary data.</text>
</comment>
<dbReference type="Proteomes" id="UP001601521">
    <property type="component" value="Unassembled WGS sequence"/>
</dbReference>
<keyword evidence="5" id="KW-1185">Reference proteome</keyword>
<dbReference type="EMBL" id="JBIALX010000011">
    <property type="protein sequence ID" value="MFF0456663.1"/>
    <property type="molecule type" value="Genomic_DNA"/>
</dbReference>